<dbReference type="GO" id="GO:0000977">
    <property type="term" value="F:RNA polymerase II transcription regulatory region sequence-specific DNA binding"/>
    <property type="evidence" value="ECO:0007669"/>
    <property type="project" value="TreeGrafter"/>
</dbReference>
<dbReference type="GO" id="GO:0008270">
    <property type="term" value="F:zinc ion binding"/>
    <property type="evidence" value="ECO:0007669"/>
    <property type="project" value="UniProtKB-KW"/>
</dbReference>
<evidence type="ECO:0000256" key="6">
    <source>
        <dbReference type="SAM" id="MobiDB-lite"/>
    </source>
</evidence>
<evidence type="ECO:0000256" key="3">
    <source>
        <dbReference type="ARBA" id="ARBA00022771"/>
    </source>
</evidence>
<dbReference type="EMBL" id="KN817541">
    <property type="protein sequence ID" value="KJA23703.1"/>
    <property type="molecule type" value="Genomic_DNA"/>
</dbReference>
<gene>
    <name evidence="8" type="ORF">HYPSUDRAFT_39536</name>
</gene>
<feature type="compositionally biased region" description="Acidic residues" evidence="6">
    <location>
        <begin position="85"/>
        <end position="95"/>
    </location>
</feature>
<accession>A0A0D2MJ79</accession>
<keyword evidence="3 5" id="KW-0863">Zinc-finger</keyword>
<dbReference type="AlphaFoldDB" id="A0A0D2MJ79"/>
<reference evidence="9" key="1">
    <citation type="submission" date="2014-04" db="EMBL/GenBank/DDBJ databases">
        <title>Evolutionary Origins and Diversification of the Mycorrhizal Mutualists.</title>
        <authorList>
            <consortium name="DOE Joint Genome Institute"/>
            <consortium name="Mycorrhizal Genomics Consortium"/>
            <person name="Kohler A."/>
            <person name="Kuo A."/>
            <person name="Nagy L.G."/>
            <person name="Floudas D."/>
            <person name="Copeland A."/>
            <person name="Barry K.W."/>
            <person name="Cichocki N."/>
            <person name="Veneault-Fourrey C."/>
            <person name="LaButti K."/>
            <person name="Lindquist E.A."/>
            <person name="Lipzen A."/>
            <person name="Lundell T."/>
            <person name="Morin E."/>
            <person name="Murat C."/>
            <person name="Riley R."/>
            <person name="Ohm R."/>
            <person name="Sun H."/>
            <person name="Tunlid A."/>
            <person name="Henrissat B."/>
            <person name="Grigoriev I.V."/>
            <person name="Hibbett D.S."/>
            <person name="Martin F."/>
        </authorList>
    </citation>
    <scope>NUCLEOTIDE SEQUENCE [LARGE SCALE GENOMIC DNA]</scope>
    <source>
        <strain evidence="9">FD-334 SS-4</strain>
    </source>
</reference>
<dbReference type="SUPFAM" id="SSF57667">
    <property type="entry name" value="beta-beta-alpha zinc fingers"/>
    <property type="match status" value="1"/>
</dbReference>
<keyword evidence="2" id="KW-0677">Repeat</keyword>
<dbReference type="STRING" id="945553.A0A0D2MJ79"/>
<dbReference type="Pfam" id="PF12874">
    <property type="entry name" value="zf-met"/>
    <property type="match status" value="2"/>
</dbReference>
<dbReference type="Gene3D" id="3.30.160.60">
    <property type="entry name" value="Classic Zinc Finger"/>
    <property type="match status" value="3"/>
</dbReference>
<dbReference type="PROSITE" id="PS50157">
    <property type="entry name" value="ZINC_FINGER_C2H2_2"/>
    <property type="match status" value="2"/>
</dbReference>
<evidence type="ECO:0000256" key="4">
    <source>
        <dbReference type="ARBA" id="ARBA00022833"/>
    </source>
</evidence>
<proteinExistence type="predicted"/>
<dbReference type="Proteomes" id="UP000054270">
    <property type="component" value="Unassembled WGS sequence"/>
</dbReference>
<dbReference type="SMART" id="SM00355">
    <property type="entry name" value="ZnF_C2H2"/>
    <property type="match status" value="7"/>
</dbReference>
<dbReference type="PANTHER" id="PTHR24409">
    <property type="entry name" value="ZINC FINGER PROTEIN 142"/>
    <property type="match status" value="1"/>
</dbReference>
<evidence type="ECO:0000313" key="9">
    <source>
        <dbReference type="Proteomes" id="UP000054270"/>
    </source>
</evidence>
<evidence type="ECO:0000313" key="8">
    <source>
        <dbReference type="EMBL" id="KJA23703.1"/>
    </source>
</evidence>
<keyword evidence="9" id="KW-1185">Reference proteome</keyword>
<dbReference type="OrthoDB" id="6077919at2759"/>
<evidence type="ECO:0000256" key="1">
    <source>
        <dbReference type="ARBA" id="ARBA00022723"/>
    </source>
</evidence>
<feature type="domain" description="C2H2-type" evidence="7">
    <location>
        <begin position="5"/>
        <end position="29"/>
    </location>
</feature>
<dbReference type="InterPro" id="IPR036236">
    <property type="entry name" value="Znf_C2H2_sf"/>
</dbReference>
<dbReference type="OMA" id="HEVEDHN"/>
<evidence type="ECO:0000259" key="7">
    <source>
        <dbReference type="PROSITE" id="PS50157"/>
    </source>
</evidence>
<protein>
    <recommendedName>
        <fullName evidence="7">C2H2-type domain-containing protein</fullName>
    </recommendedName>
</protein>
<keyword evidence="1" id="KW-0479">Metal-binding</keyword>
<evidence type="ECO:0000256" key="5">
    <source>
        <dbReference type="PROSITE-ProRule" id="PRU00042"/>
    </source>
</evidence>
<dbReference type="PROSITE" id="PS00028">
    <property type="entry name" value="ZINC_FINGER_C2H2_1"/>
    <property type="match status" value="5"/>
</dbReference>
<name>A0A0D2MJ79_HYPSF</name>
<dbReference type="InterPro" id="IPR013087">
    <property type="entry name" value="Znf_C2H2_type"/>
</dbReference>
<evidence type="ECO:0000256" key="2">
    <source>
        <dbReference type="ARBA" id="ARBA00022737"/>
    </source>
</evidence>
<dbReference type="GO" id="GO:0005634">
    <property type="term" value="C:nucleus"/>
    <property type="evidence" value="ECO:0007669"/>
    <property type="project" value="TreeGrafter"/>
</dbReference>
<organism evidence="8 9">
    <name type="scientific">Hypholoma sublateritium (strain FD-334 SS-4)</name>
    <dbReference type="NCBI Taxonomy" id="945553"/>
    <lineage>
        <taxon>Eukaryota</taxon>
        <taxon>Fungi</taxon>
        <taxon>Dikarya</taxon>
        <taxon>Basidiomycota</taxon>
        <taxon>Agaricomycotina</taxon>
        <taxon>Agaricomycetes</taxon>
        <taxon>Agaricomycetidae</taxon>
        <taxon>Agaricales</taxon>
        <taxon>Agaricineae</taxon>
        <taxon>Strophariaceae</taxon>
        <taxon>Hypholoma</taxon>
    </lineage>
</organism>
<keyword evidence="4" id="KW-0862">Zinc</keyword>
<feature type="region of interest" description="Disordered" evidence="6">
    <location>
        <begin position="73"/>
        <end position="95"/>
    </location>
</feature>
<dbReference type="PANTHER" id="PTHR24409:SF295">
    <property type="entry name" value="AZ2-RELATED"/>
    <property type="match status" value="1"/>
</dbReference>
<dbReference type="GO" id="GO:0000981">
    <property type="term" value="F:DNA-binding transcription factor activity, RNA polymerase II-specific"/>
    <property type="evidence" value="ECO:0007669"/>
    <property type="project" value="TreeGrafter"/>
</dbReference>
<sequence length="303" mass="34023">MPIPHSCLSCAKTFDTVSALKSHASAKRHKPNPYICDDCDVSFVSLVALQSHMNSSKHAYDYSYNRASAYMDGRDDSTSDSDASSSDESDDSDDADPYCDGCERHFISTEALNNHLAYSQKHNWCFDCSRDFGSDTSLEQHRNSLAHHDREFKCPFCQSMFKSPSGIAMHIESGCHQFTRHHVTAAVQRMEIVPAISLKRIADVRPPTSLRTYAATEASFNGSTYECFLCHRKCRTLAALNAHLNSPAHDDDEFRCPKCKTEFKLVSGFVQHLESRACGLAKKGDVQKYFDNLTSDFSRLLKM</sequence>
<feature type="domain" description="C2H2-type" evidence="7">
    <location>
        <begin position="34"/>
        <end position="63"/>
    </location>
</feature>